<keyword evidence="8" id="KW-0732">Signal</keyword>
<reference evidence="13 14" key="1">
    <citation type="journal article" date="2018" name="BMC Genomics">
        <title>Genomic evidence for intraspecific hybridization in a clonal and extremely halotolerant yeast.</title>
        <authorList>
            <person name="Gostincar C."/>
            <person name="Stajich J.E."/>
            <person name="Zupancic J."/>
            <person name="Zalar P."/>
            <person name="Gunde-Cimerman N."/>
        </authorList>
    </citation>
    <scope>NUCLEOTIDE SEQUENCE [LARGE SCALE GENOMIC DNA]</scope>
    <source>
        <strain evidence="12 13">EXF-151</strain>
        <strain evidence="10 15">EXF-6654</strain>
        <strain evidence="11 14">EXF-6669</strain>
    </source>
</reference>
<evidence type="ECO:0000256" key="1">
    <source>
        <dbReference type="ARBA" id="ARBA00001970"/>
    </source>
</evidence>
<dbReference type="EMBL" id="QWIK01002375">
    <property type="protein sequence ID" value="RMX87422.1"/>
    <property type="molecule type" value="Genomic_DNA"/>
</dbReference>
<evidence type="ECO:0000256" key="6">
    <source>
        <dbReference type="ARBA" id="ARBA00023004"/>
    </source>
</evidence>
<dbReference type="Proteomes" id="UP000271337">
    <property type="component" value="Unassembled WGS sequence"/>
</dbReference>
<comment type="caution">
    <text evidence="10">The sequence shown here is derived from an EMBL/GenBank/DDBJ whole genome shotgun (WGS) entry which is preliminary data.</text>
</comment>
<dbReference type="GO" id="GO:0046872">
    <property type="term" value="F:metal ion binding"/>
    <property type="evidence" value="ECO:0007669"/>
    <property type="project" value="UniProtKB-KW"/>
</dbReference>
<dbReference type="GO" id="GO:0004601">
    <property type="term" value="F:peroxidase activity"/>
    <property type="evidence" value="ECO:0007669"/>
    <property type="project" value="UniProtKB-KW"/>
</dbReference>
<evidence type="ECO:0000256" key="7">
    <source>
        <dbReference type="ARBA" id="ARBA00025795"/>
    </source>
</evidence>
<evidence type="ECO:0000256" key="4">
    <source>
        <dbReference type="ARBA" id="ARBA00022723"/>
    </source>
</evidence>
<evidence type="ECO:0000313" key="14">
    <source>
        <dbReference type="Proteomes" id="UP000271337"/>
    </source>
</evidence>
<comment type="similarity">
    <text evidence="7">Belongs to the chloroperoxidase family.</text>
</comment>
<dbReference type="AlphaFoldDB" id="A0A3M6X9C0"/>
<dbReference type="EMBL" id="QWIN01001804">
    <property type="protein sequence ID" value="RMY36316.1"/>
    <property type="molecule type" value="Genomic_DNA"/>
</dbReference>
<keyword evidence="6" id="KW-0408">Iron</keyword>
<dbReference type="InterPro" id="IPR000028">
    <property type="entry name" value="Chloroperoxidase"/>
</dbReference>
<feature type="chain" id="PRO_5033799973" description="Heme haloperoxidase family profile domain-containing protein" evidence="8">
    <location>
        <begin position="18"/>
        <end position="313"/>
    </location>
</feature>
<dbReference type="Proteomes" id="UP000282582">
    <property type="component" value="Unassembled WGS sequence"/>
</dbReference>
<accession>A0A3M6X9C0</accession>
<dbReference type="Proteomes" id="UP000270230">
    <property type="component" value="Unassembled WGS sequence"/>
</dbReference>
<dbReference type="PANTHER" id="PTHR33577">
    <property type="entry name" value="STERIGMATOCYSTIN BIOSYNTHESIS PEROXIDASE STCC-RELATED"/>
    <property type="match status" value="1"/>
</dbReference>
<name>A0A3M6X9C0_HORWE</name>
<dbReference type="OrthoDB" id="407298at2759"/>
<evidence type="ECO:0000256" key="5">
    <source>
        <dbReference type="ARBA" id="ARBA00023002"/>
    </source>
</evidence>
<evidence type="ECO:0000256" key="3">
    <source>
        <dbReference type="ARBA" id="ARBA00022617"/>
    </source>
</evidence>
<evidence type="ECO:0000313" key="11">
    <source>
        <dbReference type="EMBL" id="RMY12850.1"/>
    </source>
</evidence>
<feature type="signal peptide" evidence="8">
    <location>
        <begin position="1"/>
        <end position="17"/>
    </location>
</feature>
<evidence type="ECO:0000256" key="8">
    <source>
        <dbReference type="SAM" id="SignalP"/>
    </source>
</evidence>
<dbReference type="PANTHER" id="PTHR33577:SF9">
    <property type="entry name" value="PEROXIDASE STCC"/>
    <property type="match status" value="1"/>
</dbReference>
<evidence type="ECO:0000313" key="13">
    <source>
        <dbReference type="Proteomes" id="UP000270230"/>
    </source>
</evidence>
<dbReference type="SUPFAM" id="SSF47571">
    <property type="entry name" value="Cloroperoxidase"/>
    <property type="match status" value="1"/>
</dbReference>
<dbReference type="EMBL" id="QWIL01000809">
    <property type="protein sequence ID" value="RMY12850.1"/>
    <property type="molecule type" value="Genomic_DNA"/>
</dbReference>
<keyword evidence="5" id="KW-0560">Oxidoreductase</keyword>
<protein>
    <recommendedName>
        <fullName evidence="9">Heme haloperoxidase family profile domain-containing protein</fullName>
    </recommendedName>
</protein>
<feature type="domain" description="Heme haloperoxidase family profile" evidence="9">
    <location>
        <begin position="52"/>
        <end position="262"/>
    </location>
</feature>
<dbReference type="PROSITE" id="PS51405">
    <property type="entry name" value="HEME_HALOPEROXIDASE"/>
    <property type="match status" value="1"/>
</dbReference>
<evidence type="ECO:0000313" key="10">
    <source>
        <dbReference type="EMBL" id="RMX87422.1"/>
    </source>
</evidence>
<comment type="cofactor">
    <cofactor evidence="1">
        <name>heme b</name>
        <dbReference type="ChEBI" id="CHEBI:60344"/>
    </cofactor>
</comment>
<evidence type="ECO:0000313" key="12">
    <source>
        <dbReference type="EMBL" id="RMY36316.1"/>
    </source>
</evidence>
<keyword evidence="2" id="KW-0575">Peroxidase</keyword>
<gene>
    <name evidence="12" type="ORF">D0865_13667</name>
    <name evidence="11" type="ORF">D0867_07631</name>
    <name evidence="10" type="ORF">D0868_14985</name>
</gene>
<dbReference type="VEuPathDB" id="FungiDB:BTJ68_03444"/>
<proteinExistence type="inferred from homology"/>
<organism evidence="10 15">
    <name type="scientific">Hortaea werneckii</name>
    <name type="common">Black yeast</name>
    <name type="synonym">Cladosporium werneckii</name>
    <dbReference type="NCBI Taxonomy" id="91943"/>
    <lineage>
        <taxon>Eukaryota</taxon>
        <taxon>Fungi</taxon>
        <taxon>Dikarya</taxon>
        <taxon>Ascomycota</taxon>
        <taxon>Pezizomycotina</taxon>
        <taxon>Dothideomycetes</taxon>
        <taxon>Dothideomycetidae</taxon>
        <taxon>Mycosphaerellales</taxon>
        <taxon>Teratosphaeriaceae</taxon>
        <taxon>Hortaea</taxon>
    </lineage>
</organism>
<dbReference type="Gene3D" id="1.10.489.10">
    <property type="entry name" value="Chloroperoxidase-like"/>
    <property type="match status" value="1"/>
</dbReference>
<dbReference type="InterPro" id="IPR036851">
    <property type="entry name" value="Chloroperoxidase-like_sf"/>
</dbReference>
<keyword evidence="4" id="KW-0479">Metal-binding</keyword>
<keyword evidence="3" id="KW-0349">Heme</keyword>
<sequence length="313" mass="33908">MRFTVALASVALPLISAYPALERDLGDTLSDVGIDVQGLLTGLTPPNPNDPRFTQFQKPGPNDVRSPCPGLNALANHGFIPRNGKDMTLPILIKGLKAGMNMAPDFTIAIGGVGLLSSDSPDTARSFDLNDLDQHNFPIEHDASLSRQDAYFGNDYSFYQPNWDMVLKYYQGKTVTDIPTASHAQRNRVANSRAINPEFVYGPREFVLANGETALYLQTMADPFSGRAKLDYVKMLFEQEKLPYELGWRPSTVPISLLTLGQMVLQLSAAAPDPLGEAANVTADSYKDVFELIAGGSEVLANLTQGLSSAVGL</sequence>
<dbReference type="Pfam" id="PF01328">
    <property type="entry name" value="Peroxidase_2"/>
    <property type="match status" value="1"/>
</dbReference>
<evidence type="ECO:0000259" key="9">
    <source>
        <dbReference type="PROSITE" id="PS51405"/>
    </source>
</evidence>
<evidence type="ECO:0000313" key="15">
    <source>
        <dbReference type="Proteomes" id="UP000282582"/>
    </source>
</evidence>
<evidence type="ECO:0000256" key="2">
    <source>
        <dbReference type="ARBA" id="ARBA00022559"/>
    </source>
</evidence>